<keyword evidence="4" id="KW-1185">Reference proteome</keyword>
<dbReference type="EMBL" id="JAATIQ010000335">
    <property type="protein sequence ID" value="KAF4361116.1"/>
    <property type="molecule type" value="Genomic_DNA"/>
</dbReference>
<name>A0A7J6E8Z0_CANSA</name>
<proteinExistence type="predicted"/>
<dbReference type="PANTHER" id="PTHR31343:SF3">
    <property type="entry name" value="DUF789 DOMAIN-CONTAINING PROTEIN"/>
    <property type="match status" value="1"/>
</dbReference>
<dbReference type="InterPro" id="IPR008507">
    <property type="entry name" value="DUF789"/>
</dbReference>
<dbReference type="Pfam" id="PF05623">
    <property type="entry name" value="DUF789"/>
    <property type="match status" value="1"/>
</dbReference>
<protein>
    <submittedName>
        <fullName evidence="2">Uncharacterized protein</fullName>
    </submittedName>
</protein>
<organism evidence="2 4">
    <name type="scientific">Cannabis sativa</name>
    <name type="common">Hemp</name>
    <name type="synonym">Marijuana</name>
    <dbReference type="NCBI Taxonomy" id="3483"/>
    <lineage>
        <taxon>Eukaryota</taxon>
        <taxon>Viridiplantae</taxon>
        <taxon>Streptophyta</taxon>
        <taxon>Embryophyta</taxon>
        <taxon>Tracheophyta</taxon>
        <taxon>Spermatophyta</taxon>
        <taxon>Magnoliopsida</taxon>
        <taxon>eudicotyledons</taxon>
        <taxon>Gunneridae</taxon>
        <taxon>Pentapetalae</taxon>
        <taxon>rosids</taxon>
        <taxon>fabids</taxon>
        <taxon>Rosales</taxon>
        <taxon>Cannabaceae</taxon>
        <taxon>Cannabis</taxon>
    </lineage>
</organism>
<dbReference type="EMBL" id="JAATIQ010000472">
    <property type="protein sequence ID" value="KAF4354744.1"/>
    <property type="molecule type" value="Genomic_DNA"/>
</dbReference>
<evidence type="ECO:0000256" key="1">
    <source>
        <dbReference type="SAM" id="MobiDB-lite"/>
    </source>
</evidence>
<reference evidence="2 4" key="1">
    <citation type="journal article" date="2020" name="bioRxiv">
        <title>Sequence and annotation of 42 cannabis genomes reveals extensive copy number variation in cannabinoid synthesis and pathogen resistance genes.</title>
        <authorList>
            <person name="Mckernan K.J."/>
            <person name="Helbert Y."/>
            <person name="Kane L.T."/>
            <person name="Ebling H."/>
            <person name="Zhang L."/>
            <person name="Liu B."/>
            <person name="Eaton Z."/>
            <person name="Mclaughlin S."/>
            <person name="Kingan S."/>
            <person name="Baybayan P."/>
            <person name="Concepcion G."/>
            <person name="Jordan M."/>
            <person name="Riva A."/>
            <person name="Barbazuk W."/>
            <person name="Harkins T."/>
        </authorList>
    </citation>
    <scope>NUCLEOTIDE SEQUENCE [LARGE SCALE GENOMIC DNA]</scope>
    <source>
        <strain evidence="4">cv. Jamaican Lion 4</strain>
        <strain evidence="2">Father</strain>
        <tissue evidence="2">Leaf</tissue>
    </source>
</reference>
<dbReference type="AlphaFoldDB" id="A0A7J6E8Z0"/>
<sequence>MTLSPWDLPLLADQNRYSNFESFLQSVTPIIPSKRIPKSHAEDFVECFSLNSLWKFFTERSIYGVGVPILLNNGDSVLQYYCPSLSALQIYVENPFVSPRYSKRDTSYFFFFSLYCQTLNFHPCLFVSRIGGNINSWSDESENDELLSQSLSNNSSKSSDNTSDGSNTDHEVSSQQVDRFGDLYFQFNETSSPYDRVPLTEKINELAQNYPDLLKFQSTDLSPYSWIAIAWYPIYQIPLTKNVKELSACFVTYHNLSSFHGVSNTIPHEEAKTFAYRNCVVGSEGSNENLNEEEDEEEDLSAIRPFAAAMYKMNGELWMNPEAADQAKIGSYLDAATSWLKLLSFQHHDFNFFMSRRCF</sequence>
<comment type="caution">
    <text evidence="2">The sequence shown here is derived from an EMBL/GenBank/DDBJ whole genome shotgun (WGS) entry which is preliminary data.</text>
</comment>
<gene>
    <name evidence="3" type="ORF">G4B88_000417</name>
    <name evidence="2" type="ORF">G4B88_031284</name>
</gene>
<accession>A0A7J6E8Z0</accession>
<evidence type="ECO:0000313" key="2">
    <source>
        <dbReference type="EMBL" id="KAF4354744.1"/>
    </source>
</evidence>
<evidence type="ECO:0000313" key="3">
    <source>
        <dbReference type="EMBL" id="KAF4361116.1"/>
    </source>
</evidence>
<evidence type="ECO:0000313" key="4">
    <source>
        <dbReference type="Proteomes" id="UP000583929"/>
    </source>
</evidence>
<dbReference type="Proteomes" id="UP000583929">
    <property type="component" value="Unassembled WGS sequence"/>
</dbReference>
<feature type="region of interest" description="Disordered" evidence="1">
    <location>
        <begin position="148"/>
        <end position="173"/>
    </location>
</feature>
<dbReference type="PANTHER" id="PTHR31343">
    <property type="entry name" value="T15D22.8"/>
    <property type="match status" value="1"/>
</dbReference>
<feature type="compositionally biased region" description="Low complexity" evidence="1">
    <location>
        <begin position="148"/>
        <end position="166"/>
    </location>
</feature>